<dbReference type="Proteomes" id="UP001165065">
    <property type="component" value="Unassembled WGS sequence"/>
</dbReference>
<keyword evidence="7" id="KW-1185">Reference proteome</keyword>
<dbReference type="InterPro" id="IPR025110">
    <property type="entry name" value="AMP-bd_C"/>
</dbReference>
<keyword evidence="2" id="KW-0436">Ligase</keyword>
<comment type="similarity">
    <text evidence="1">Belongs to the ATP-dependent AMP-binding enzyme family.</text>
</comment>
<evidence type="ECO:0000256" key="3">
    <source>
        <dbReference type="SAM" id="MobiDB-lite"/>
    </source>
</evidence>
<organism evidence="6 7">
    <name type="scientific">Triparma columacea</name>
    <dbReference type="NCBI Taxonomy" id="722753"/>
    <lineage>
        <taxon>Eukaryota</taxon>
        <taxon>Sar</taxon>
        <taxon>Stramenopiles</taxon>
        <taxon>Ochrophyta</taxon>
        <taxon>Bolidophyceae</taxon>
        <taxon>Parmales</taxon>
        <taxon>Triparmaceae</taxon>
        <taxon>Triparma</taxon>
    </lineage>
</organism>
<evidence type="ECO:0000259" key="4">
    <source>
        <dbReference type="Pfam" id="PF00501"/>
    </source>
</evidence>
<dbReference type="Pfam" id="PF13193">
    <property type="entry name" value="AMP-binding_C"/>
    <property type="match status" value="1"/>
</dbReference>
<feature type="domain" description="AMP-dependent synthetase/ligase" evidence="4">
    <location>
        <begin position="125"/>
        <end position="501"/>
    </location>
</feature>
<dbReference type="PROSITE" id="PS00455">
    <property type="entry name" value="AMP_BINDING"/>
    <property type="match status" value="1"/>
</dbReference>
<dbReference type="InterPro" id="IPR045851">
    <property type="entry name" value="AMP-bd_C_sf"/>
</dbReference>
<dbReference type="PANTHER" id="PTHR24096:SF149">
    <property type="entry name" value="AMP-BINDING DOMAIN-CONTAINING PROTEIN-RELATED"/>
    <property type="match status" value="1"/>
</dbReference>
<accession>A0A9W7L6U2</accession>
<dbReference type="SUPFAM" id="SSF56801">
    <property type="entry name" value="Acetyl-CoA synthetase-like"/>
    <property type="match status" value="1"/>
</dbReference>
<evidence type="ECO:0000259" key="5">
    <source>
        <dbReference type="Pfam" id="PF13193"/>
    </source>
</evidence>
<dbReference type="Pfam" id="PF00501">
    <property type="entry name" value="AMP-binding"/>
    <property type="match status" value="1"/>
</dbReference>
<protein>
    <recommendedName>
        <fullName evidence="8">4-coumarate--CoA ligase</fullName>
    </recommendedName>
</protein>
<feature type="compositionally biased region" description="Pro residues" evidence="3">
    <location>
        <begin position="105"/>
        <end position="114"/>
    </location>
</feature>
<dbReference type="GO" id="GO:0016405">
    <property type="term" value="F:CoA-ligase activity"/>
    <property type="evidence" value="ECO:0007669"/>
    <property type="project" value="TreeGrafter"/>
</dbReference>
<dbReference type="Gene3D" id="2.30.38.10">
    <property type="entry name" value="Luciferase, Domain 3"/>
    <property type="match status" value="1"/>
</dbReference>
<dbReference type="OrthoDB" id="16262at2759"/>
<evidence type="ECO:0000256" key="1">
    <source>
        <dbReference type="ARBA" id="ARBA00006432"/>
    </source>
</evidence>
<evidence type="ECO:0000313" key="6">
    <source>
        <dbReference type="EMBL" id="GMI34368.1"/>
    </source>
</evidence>
<proteinExistence type="inferred from homology"/>
<dbReference type="AlphaFoldDB" id="A0A9W7L6U2"/>
<comment type="caution">
    <text evidence="6">The sequence shown here is derived from an EMBL/GenBank/DDBJ whole genome shotgun (WGS) entry which is preliminary data.</text>
</comment>
<reference evidence="7" key="1">
    <citation type="journal article" date="2023" name="Commun. Biol.">
        <title>Genome analysis of Parmales, the sister group of diatoms, reveals the evolutionary specialization of diatoms from phago-mixotrophs to photoautotrophs.</title>
        <authorList>
            <person name="Ban H."/>
            <person name="Sato S."/>
            <person name="Yoshikawa S."/>
            <person name="Yamada K."/>
            <person name="Nakamura Y."/>
            <person name="Ichinomiya M."/>
            <person name="Sato N."/>
            <person name="Blanc-Mathieu R."/>
            <person name="Endo H."/>
            <person name="Kuwata A."/>
            <person name="Ogata H."/>
        </authorList>
    </citation>
    <scope>NUCLEOTIDE SEQUENCE [LARGE SCALE GENOMIC DNA]</scope>
</reference>
<dbReference type="InterPro" id="IPR020845">
    <property type="entry name" value="AMP-binding_CS"/>
</dbReference>
<dbReference type="FunFam" id="3.30.300.30:FF:000007">
    <property type="entry name" value="4-coumarate--CoA ligase 2"/>
    <property type="match status" value="1"/>
</dbReference>
<name>A0A9W7L6U2_9STRA</name>
<dbReference type="CDD" id="cd05911">
    <property type="entry name" value="Firefly_Luc_like"/>
    <property type="match status" value="1"/>
</dbReference>
<dbReference type="PANTHER" id="PTHR24096">
    <property type="entry name" value="LONG-CHAIN-FATTY-ACID--COA LIGASE"/>
    <property type="match status" value="1"/>
</dbReference>
<evidence type="ECO:0000313" key="7">
    <source>
        <dbReference type="Proteomes" id="UP001165065"/>
    </source>
</evidence>
<dbReference type="EMBL" id="BRYA01000041">
    <property type="protein sequence ID" value="GMI34368.1"/>
    <property type="molecule type" value="Genomic_DNA"/>
</dbReference>
<sequence>MRIEKFTLQTRRGERTSMNALAEGGGIPGGGIPMMENKNGCYIKSGRRFNYQVSHTSMRSCYGMSNEEEVQVETKAEMGVGVEIGVGVGRGRKEPTPSSSTSPSSPFPTLPPPPSILLSEFVSQNWEKNKSADAIVEGVSGDVRTFGDYMKRTASFAGNLATNNYVTASSTQRTTVTVFSPNHVDYAPCVLGILRAGGIVSTANPLYTEYELRGQIEKSNSTILVCHPGTLEVGLKAAEGTKIEKIMVFGGDDMGKSNVIPFNSLAETENLMMSPPAYVTDNVGVNDLAMLPFSSGTTGLPKGTMLSHNNISINLQQFAAPEGDYMSDNTTIISPLPLFHIYGFTAGMLHSSWMANKLVTMAAFDLVKFCELVQEHKPERAHLVPPIILGLAKHPIVDNYDFTSLKMVVSAAAPLGGEVQIAVRDRLQIGVKQAWGMSELSPIGTVTPDNFLKEGMPTIGPVVAGSEGKIVDLETGEALPPGEENTGELCIRGPQVMLGYLDEPEKTRECLTEDGWLHSGDIGYVDEDGYYYIVDRLKELIKYKGFQVAPAELEAVICSFDKVTDCAVIPVEDEQGGEVPRAYVVKGEEGLSEEEVLAFVEERVAPHKKLRGGVVFIDAIPKNPSGKILRRVVIEMDRKG</sequence>
<gene>
    <name evidence="6" type="ORF">TrCOL_g6285</name>
</gene>
<evidence type="ECO:0008006" key="8">
    <source>
        <dbReference type="Google" id="ProtNLM"/>
    </source>
</evidence>
<evidence type="ECO:0000256" key="2">
    <source>
        <dbReference type="ARBA" id="ARBA00022598"/>
    </source>
</evidence>
<feature type="region of interest" description="Disordered" evidence="3">
    <location>
        <begin position="87"/>
        <end position="114"/>
    </location>
</feature>
<dbReference type="Gene3D" id="3.40.50.980">
    <property type="match status" value="2"/>
</dbReference>
<dbReference type="Gene3D" id="3.30.300.30">
    <property type="match status" value="1"/>
</dbReference>
<dbReference type="InterPro" id="IPR000873">
    <property type="entry name" value="AMP-dep_synth/lig_dom"/>
</dbReference>
<feature type="domain" description="AMP-binding enzyme C-terminal" evidence="5">
    <location>
        <begin position="552"/>
        <end position="627"/>
    </location>
</feature>